<evidence type="ECO:0000256" key="4">
    <source>
        <dbReference type="SAM" id="MobiDB-lite"/>
    </source>
</evidence>
<feature type="region of interest" description="Disordered" evidence="4">
    <location>
        <begin position="75"/>
        <end position="97"/>
    </location>
</feature>
<dbReference type="OrthoDB" id="2401965at2759"/>
<protein>
    <submittedName>
        <fullName evidence="5">Uncharacterized protein</fullName>
    </submittedName>
</protein>
<evidence type="ECO:0000313" key="6">
    <source>
        <dbReference type="Proteomes" id="UP000054097"/>
    </source>
</evidence>
<dbReference type="PANTHER" id="PTHR19375">
    <property type="entry name" value="HEAT SHOCK PROTEIN 70KDA"/>
    <property type="match status" value="1"/>
</dbReference>
<reference evidence="6" key="2">
    <citation type="submission" date="2015-01" db="EMBL/GenBank/DDBJ databases">
        <title>Evolutionary Origins and Diversification of the Mycorrhizal Mutualists.</title>
        <authorList>
            <consortium name="DOE Joint Genome Institute"/>
            <consortium name="Mycorrhizal Genomics Consortium"/>
            <person name="Kohler A."/>
            <person name="Kuo A."/>
            <person name="Nagy L.G."/>
            <person name="Floudas D."/>
            <person name="Copeland A."/>
            <person name="Barry K.W."/>
            <person name="Cichocki N."/>
            <person name="Veneault-Fourrey C."/>
            <person name="LaButti K."/>
            <person name="Lindquist E.A."/>
            <person name="Lipzen A."/>
            <person name="Lundell T."/>
            <person name="Morin E."/>
            <person name="Murat C."/>
            <person name="Riley R."/>
            <person name="Ohm R."/>
            <person name="Sun H."/>
            <person name="Tunlid A."/>
            <person name="Henrissat B."/>
            <person name="Grigoriev I.V."/>
            <person name="Hibbett D.S."/>
            <person name="Martin F."/>
        </authorList>
    </citation>
    <scope>NUCLEOTIDE SEQUENCE [LARGE SCALE GENOMIC DNA]</scope>
    <source>
        <strain evidence="6">MAFF 305830</strain>
    </source>
</reference>
<dbReference type="InterPro" id="IPR043129">
    <property type="entry name" value="ATPase_NBD"/>
</dbReference>
<name>A0A0C3B4M1_SERVB</name>
<evidence type="ECO:0000256" key="3">
    <source>
        <dbReference type="ARBA" id="ARBA00022840"/>
    </source>
</evidence>
<dbReference type="Proteomes" id="UP000054097">
    <property type="component" value="Unassembled WGS sequence"/>
</dbReference>
<evidence type="ECO:0000256" key="1">
    <source>
        <dbReference type="ARBA" id="ARBA00007381"/>
    </source>
</evidence>
<dbReference type="STRING" id="933852.A0A0C3B4M1"/>
<feature type="region of interest" description="Disordered" evidence="4">
    <location>
        <begin position="1"/>
        <end position="34"/>
    </location>
</feature>
<gene>
    <name evidence="5" type="ORF">M408DRAFT_71672</name>
</gene>
<keyword evidence="3" id="KW-0067">ATP-binding</keyword>
<accession>A0A0C3B4M1</accession>
<organism evidence="5 6">
    <name type="scientific">Serendipita vermifera MAFF 305830</name>
    <dbReference type="NCBI Taxonomy" id="933852"/>
    <lineage>
        <taxon>Eukaryota</taxon>
        <taxon>Fungi</taxon>
        <taxon>Dikarya</taxon>
        <taxon>Basidiomycota</taxon>
        <taxon>Agaricomycotina</taxon>
        <taxon>Agaricomycetes</taxon>
        <taxon>Sebacinales</taxon>
        <taxon>Serendipitaceae</taxon>
        <taxon>Serendipita</taxon>
    </lineage>
</organism>
<keyword evidence="2" id="KW-0547">Nucleotide-binding</keyword>
<dbReference type="AlphaFoldDB" id="A0A0C3B4M1"/>
<comment type="similarity">
    <text evidence="1">Belongs to the heat shock protein 70 family.</text>
</comment>
<dbReference type="PRINTS" id="PR00301">
    <property type="entry name" value="HEATSHOCK70"/>
</dbReference>
<dbReference type="EMBL" id="KN824301">
    <property type="protein sequence ID" value="KIM27114.1"/>
    <property type="molecule type" value="Genomic_DNA"/>
</dbReference>
<keyword evidence="6" id="KW-1185">Reference proteome</keyword>
<feature type="compositionally biased region" description="Low complexity" evidence="4">
    <location>
        <begin position="12"/>
        <end position="28"/>
    </location>
</feature>
<dbReference type="Gene3D" id="3.30.420.40">
    <property type="match status" value="1"/>
</dbReference>
<dbReference type="GO" id="GO:0005524">
    <property type="term" value="F:ATP binding"/>
    <property type="evidence" value="ECO:0007669"/>
    <property type="project" value="UniProtKB-KW"/>
</dbReference>
<reference evidence="5 6" key="1">
    <citation type="submission" date="2014-04" db="EMBL/GenBank/DDBJ databases">
        <authorList>
            <consortium name="DOE Joint Genome Institute"/>
            <person name="Kuo A."/>
            <person name="Zuccaro A."/>
            <person name="Kohler A."/>
            <person name="Nagy L.G."/>
            <person name="Floudas D."/>
            <person name="Copeland A."/>
            <person name="Barry K.W."/>
            <person name="Cichocki N."/>
            <person name="Veneault-Fourrey C."/>
            <person name="LaButti K."/>
            <person name="Lindquist E.A."/>
            <person name="Lipzen A."/>
            <person name="Lundell T."/>
            <person name="Morin E."/>
            <person name="Murat C."/>
            <person name="Sun H."/>
            <person name="Tunlid A."/>
            <person name="Henrissat B."/>
            <person name="Grigoriev I.V."/>
            <person name="Hibbett D.S."/>
            <person name="Martin F."/>
            <person name="Nordberg H.P."/>
            <person name="Cantor M.N."/>
            <person name="Hua S.X."/>
        </authorList>
    </citation>
    <scope>NUCLEOTIDE SEQUENCE [LARGE SCALE GENOMIC DNA]</scope>
    <source>
        <strain evidence="5 6">MAFF 305830</strain>
    </source>
</reference>
<evidence type="ECO:0000256" key="2">
    <source>
        <dbReference type="ARBA" id="ARBA00022741"/>
    </source>
</evidence>
<proteinExistence type="inferred from homology"/>
<dbReference type="GO" id="GO:0140662">
    <property type="term" value="F:ATP-dependent protein folding chaperone"/>
    <property type="evidence" value="ECO:0007669"/>
    <property type="project" value="InterPro"/>
</dbReference>
<evidence type="ECO:0000313" key="5">
    <source>
        <dbReference type="EMBL" id="KIM27114.1"/>
    </source>
</evidence>
<sequence>MKVPKGARTKTPAESNPAPAAKASAIQADQGNRITPSYVSFTSNGERLIGDAAKNQLTTNPENTIFDTKRLIGHEHTDPIVQQDSRLTPFRLRDPQS</sequence>
<dbReference type="HOGENOM" id="CLU_2348008_0_0_1"/>
<dbReference type="Pfam" id="PF00012">
    <property type="entry name" value="HSP70"/>
    <property type="match status" value="1"/>
</dbReference>
<dbReference type="FunFam" id="3.30.420.40:FF:000028">
    <property type="entry name" value="heat shock 70 kDa protein-like"/>
    <property type="match status" value="1"/>
</dbReference>
<dbReference type="InterPro" id="IPR013126">
    <property type="entry name" value="Hsp_70_fam"/>
</dbReference>
<dbReference type="SUPFAM" id="SSF53067">
    <property type="entry name" value="Actin-like ATPase domain"/>
    <property type="match status" value="1"/>
</dbReference>